<evidence type="ECO:0000313" key="2">
    <source>
        <dbReference type="EMBL" id="KRG77434.1"/>
    </source>
</evidence>
<dbReference type="RefSeq" id="WP_057637784.1">
    <property type="nucleotide sequence ID" value="NZ_LDJM01000018.1"/>
</dbReference>
<dbReference type="AlphaFoldDB" id="A0A0R0DGQ9"/>
<organism evidence="2 3">
    <name type="scientific">Stenotrophomonas ginsengisoli</name>
    <dbReference type="NCBI Taxonomy" id="336566"/>
    <lineage>
        <taxon>Bacteria</taxon>
        <taxon>Pseudomonadati</taxon>
        <taxon>Pseudomonadota</taxon>
        <taxon>Gammaproteobacteria</taxon>
        <taxon>Lysobacterales</taxon>
        <taxon>Lysobacteraceae</taxon>
        <taxon>Stenotrophomonas</taxon>
    </lineage>
</organism>
<evidence type="ECO:0000313" key="3">
    <source>
        <dbReference type="Proteomes" id="UP000050956"/>
    </source>
</evidence>
<sequence>MMRSMLSVVFSAALVATPLLAWGQTAAPRTPAPAPTPAVTTASPAASAASAQQREALVRQDAQMSAAATQVASLIDAGRAGEVWDGASEVMRKAASRADFIQAMGADRQRLGALAQRAQPSVTRVQYTAGGAVPQGLYLNVSFATRFANSAQPVRELVSFRLDEDRTWRVSGYSVRPVGQ</sequence>
<reference evidence="2 3" key="1">
    <citation type="submission" date="2015-05" db="EMBL/GenBank/DDBJ databases">
        <title>Genome sequencing and analysis of members of genus Stenotrophomonas.</title>
        <authorList>
            <person name="Patil P.P."/>
            <person name="Midha S."/>
            <person name="Patil P.B."/>
        </authorList>
    </citation>
    <scope>NUCLEOTIDE SEQUENCE [LARGE SCALE GENOMIC DNA]</scope>
    <source>
        <strain evidence="2 3">DSM 24757</strain>
    </source>
</reference>
<evidence type="ECO:0000256" key="1">
    <source>
        <dbReference type="SAM" id="SignalP"/>
    </source>
</evidence>
<dbReference type="EMBL" id="LDJM01000018">
    <property type="protein sequence ID" value="KRG77434.1"/>
    <property type="molecule type" value="Genomic_DNA"/>
</dbReference>
<dbReference type="OrthoDB" id="8929305at2"/>
<proteinExistence type="predicted"/>
<dbReference type="Pfam" id="PF13211">
    <property type="entry name" value="DUF4019"/>
    <property type="match status" value="1"/>
</dbReference>
<comment type="caution">
    <text evidence="2">The sequence shown here is derived from an EMBL/GenBank/DDBJ whole genome shotgun (WGS) entry which is preliminary data.</text>
</comment>
<name>A0A0R0DGQ9_9GAMM</name>
<protein>
    <recommendedName>
        <fullName evidence="4">DUF4019 domain-containing protein</fullName>
    </recommendedName>
</protein>
<keyword evidence="3" id="KW-1185">Reference proteome</keyword>
<dbReference type="STRING" id="336566.ABB30_07565"/>
<feature type="chain" id="PRO_5006395706" description="DUF4019 domain-containing protein" evidence="1">
    <location>
        <begin position="22"/>
        <end position="180"/>
    </location>
</feature>
<feature type="signal peptide" evidence="1">
    <location>
        <begin position="1"/>
        <end position="21"/>
    </location>
</feature>
<dbReference type="PATRIC" id="fig|336566.3.peg.858"/>
<keyword evidence="1" id="KW-0732">Signal</keyword>
<dbReference type="Proteomes" id="UP000050956">
    <property type="component" value="Unassembled WGS sequence"/>
</dbReference>
<evidence type="ECO:0008006" key="4">
    <source>
        <dbReference type="Google" id="ProtNLM"/>
    </source>
</evidence>
<gene>
    <name evidence="2" type="ORF">ABB30_07565</name>
</gene>
<accession>A0A0R0DGQ9</accession>
<dbReference type="InterPro" id="IPR025091">
    <property type="entry name" value="DUF4019"/>
</dbReference>